<feature type="transmembrane region" description="Helical" evidence="7">
    <location>
        <begin position="161"/>
        <end position="185"/>
    </location>
</feature>
<feature type="transmembrane region" description="Helical" evidence="7">
    <location>
        <begin position="197"/>
        <end position="222"/>
    </location>
</feature>
<dbReference type="PANTHER" id="PTHR48041:SF2">
    <property type="entry name" value="ATP-DEPENDENT PERMEASE-RELATED"/>
    <property type="match status" value="1"/>
</dbReference>
<reference evidence="9 10" key="1">
    <citation type="submission" date="2023-10" db="EMBL/GenBank/DDBJ databases">
        <authorList>
            <person name="Maclean D."/>
            <person name="Macfadyen A."/>
        </authorList>
    </citation>
    <scope>NUCLEOTIDE SEQUENCE [LARGE SCALE GENOMIC DNA]</scope>
</reference>
<dbReference type="InterPro" id="IPR013525">
    <property type="entry name" value="ABC2_TM"/>
</dbReference>
<keyword evidence="4 7" id="KW-1133">Transmembrane helix</keyword>
<evidence type="ECO:0000256" key="3">
    <source>
        <dbReference type="ARBA" id="ARBA00022692"/>
    </source>
</evidence>
<keyword evidence="3 7" id="KW-0812">Transmembrane</keyword>
<feature type="transmembrane region" description="Helical" evidence="7">
    <location>
        <begin position="234"/>
        <end position="259"/>
    </location>
</feature>
<feature type="region of interest" description="Disordered" evidence="6">
    <location>
        <begin position="356"/>
        <end position="411"/>
    </location>
</feature>
<comment type="subcellular location">
    <subcellularLocation>
        <location evidence="1">Membrane</location>
        <topology evidence="1">Multi-pass membrane protein</topology>
    </subcellularLocation>
</comment>
<feature type="transmembrane region" description="Helical" evidence="7">
    <location>
        <begin position="84"/>
        <end position="105"/>
    </location>
</feature>
<dbReference type="GO" id="GO:0016020">
    <property type="term" value="C:membrane"/>
    <property type="evidence" value="ECO:0007669"/>
    <property type="project" value="UniProtKB-SubCell"/>
</dbReference>
<keyword evidence="2" id="KW-0813">Transport</keyword>
<sequence length="411" mass="44418">MLAAVSDPMMSRCLINHVDRKGPYAGTAREEFLEGVSGRSASKAENDFSSISSLAHKKPPRTPITRELAVLYKRTFTEIIRNPTLLLMHCVMALAMGLLCGGIFWKISNDIAGAQNRLGAVFFSLVFLALTSLTTVDLLVNERGLVVKESLGGYYRPVSYYLSKATLDGLLLRVLPAVIYSIPFYPMTGFQSDPAHVALFFCVLAVFSATVGAMSMAITVGFGTAGKAALIMNLVLLLSLLFTGYLVNIAAVWVGLRWAHYLSVFFYGFESLIVNEMSGISLIFSAAGASITIKGDLFLQLISVRTDALIRDVAILDGYFFFFVIAGIALLYLTMPRALVVRRPQATLGAYPQPAGSVSHASSPSSVGVIDVQHCGDGEEPGWDQRAPGSHAIEMSPQRDAEGAPQQTRGR</sequence>
<feature type="domain" description="ABC-2 type transporter transmembrane" evidence="8">
    <location>
        <begin position="67"/>
        <end position="276"/>
    </location>
</feature>
<feature type="transmembrane region" description="Helical" evidence="7">
    <location>
        <begin position="314"/>
        <end position="335"/>
    </location>
</feature>
<dbReference type="Proteomes" id="UP001314263">
    <property type="component" value="Unassembled WGS sequence"/>
</dbReference>
<feature type="transmembrane region" description="Helical" evidence="7">
    <location>
        <begin position="117"/>
        <end position="140"/>
    </location>
</feature>
<accession>A0AAV1IAM1</accession>
<evidence type="ECO:0000256" key="7">
    <source>
        <dbReference type="SAM" id="Phobius"/>
    </source>
</evidence>
<evidence type="ECO:0000256" key="2">
    <source>
        <dbReference type="ARBA" id="ARBA00022448"/>
    </source>
</evidence>
<dbReference type="Pfam" id="PF01061">
    <property type="entry name" value="ABC2_membrane"/>
    <property type="match status" value="1"/>
</dbReference>
<gene>
    <name evidence="9" type="ORF">CVIRNUC_007617</name>
</gene>
<name>A0AAV1IAM1_9CHLO</name>
<dbReference type="InterPro" id="IPR050352">
    <property type="entry name" value="ABCG_transporters"/>
</dbReference>
<dbReference type="EMBL" id="CAUYUE010000010">
    <property type="protein sequence ID" value="CAK0784413.1"/>
    <property type="molecule type" value="Genomic_DNA"/>
</dbReference>
<dbReference type="PANTHER" id="PTHR48041">
    <property type="entry name" value="ABC TRANSPORTER G FAMILY MEMBER 28"/>
    <property type="match status" value="1"/>
</dbReference>
<feature type="transmembrane region" description="Helical" evidence="7">
    <location>
        <begin position="279"/>
        <end position="302"/>
    </location>
</feature>
<evidence type="ECO:0000256" key="5">
    <source>
        <dbReference type="ARBA" id="ARBA00023136"/>
    </source>
</evidence>
<comment type="caution">
    <text evidence="9">The sequence shown here is derived from an EMBL/GenBank/DDBJ whole genome shotgun (WGS) entry which is preliminary data.</text>
</comment>
<evidence type="ECO:0000259" key="8">
    <source>
        <dbReference type="Pfam" id="PF01061"/>
    </source>
</evidence>
<keyword evidence="10" id="KW-1185">Reference proteome</keyword>
<evidence type="ECO:0000256" key="6">
    <source>
        <dbReference type="SAM" id="MobiDB-lite"/>
    </source>
</evidence>
<protein>
    <recommendedName>
        <fullName evidence="8">ABC-2 type transporter transmembrane domain-containing protein</fullName>
    </recommendedName>
</protein>
<dbReference type="AlphaFoldDB" id="A0AAV1IAM1"/>
<proteinExistence type="predicted"/>
<evidence type="ECO:0000256" key="1">
    <source>
        <dbReference type="ARBA" id="ARBA00004141"/>
    </source>
</evidence>
<evidence type="ECO:0000313" key="9">
    <source>
        <dbReference type="EMBL" id="CAK0784413.1"/>
    </source>
</evidence>
<organism evidence="9 10">
    <name type="scientific">Coccomyxa viridis</name>
    <dbReference type="NCBI Taxonomy" id="1274662"/>
    <lineage>
        <taxon>Eukaryota</taxon>
        <taxon>Viridiplantae</taxon>
        <taxon>Chlorophyta</taxon>
        <taxon>core chlorophytes</taxon>
        <taxon>Trebouxiophyceae</taxon>
        <taxon>Trebouxiophyceae incertae sedis</taxon>
        <taxon>Coccomyxaceae</taxon>
        <taxon>Coccomyxa</taxon>
    </lineage>
</organism>
<keyword evidence="5 7" id="KW-0472">Membrane</keyword>
<evidence type="ECO:0000256" key="4">
    <source>
        <dbReference type="ARBA" id="ARBA00022989"/>
    </source>
</evidence>
<dbReference type="GO" id="GO:0140359">
    <property type="term" value="F:ABC-type transporter activity"/>
    <property type="evidence" value="ECO:0007669"/>
    <property type="project" value="InterPro"/>
</dbReference>
<feature type="compositionally biased region" description="Low complexity" evidence="6">
    <location>
        <begin position="356"/>
        <end position="368"/>
    </location>
</feature>
<evidence type="ECO:0000313" key="10">
    <source>
        <dbReference type="Proteomes" id="UP001314263"/>
    </source>
</evidence>